<dbReference type="RefSeq" id="WP_180904844.1">
    <property type="nucleotide sequence ID" value="NZ_CP040908.1"/>
</dbReference>
<feature type="compositionally biased region" description="Polar residues" evidence="1">
    <location>
        <begin position="41"/>
        <end position="51"/>
    </location>
</feature>
<evidence type="ECO:0000313" key="3">
    <source>
        <dbReference type="EMBL" id="MDM1549847.1"/>
    </source>
</evidence>
<name>A0AAW7DFD3_9FLAO</name>
<reference evidence="3" key="1">
    <citation type="submission" date="2020-06" db="EMBL/GenBank/DDBJ databases">
        <authorList>
            <person name="Dong N."/>
        </authorList>
    </citation>
    <scope>NUCLEOTIDE SEQUENCE</scope>
    <source>
        <strain evidence="3">210</strain>
    </source>
</reference>
<dbReference type="GeneID" id="78402157"/>
<protein>
    <submittedName>
        <fullName evidence="3">Uncharacterized protein</fullName>
    </submittedName>
</protein>
<sequence length="51" mass="5508">MLQLLFALLGFFFPNQNANTISQDQHPVVQTSSDSIDGDTNGETGSTPPKK</sequence>
<dbReference type="AlphaFoldDB" id="A0AAW7DFD3"/>
<evidence type="ECO:0000313" key="4">
    <source>
        <dbReference type="Proteomes" id="UP001173578"/>
    </source>
</evidence>
<feature type="signal peptide" evidence="2">
    <location>
        <begin position="1"/>
        <end position="18"/>
    </location>
</feature>
<organism evidence="3 4">
    <name type="scientific">Empedobacter falsenii</name>
    <dbReference type="NCBI Taxonomy" id="343874"/>
    <lineage>
        <taxon>Bacteria</taxon>
        <taxon>Pseudomonadati</taxon>
        <taxon>Bacteroidota</taxon>
        <taxon>Flavobacteriia</taxon>
        <taxon>Flavobacteriales</taxon>
        <taxon>Weeksellaceae</taxon>
        <taxon>Empedobacter</taxon>
    </lineage>
</organism>
<accession>A0AAW7DFD3</accession>
<evidence type="ECO:0000256" key="2">
    <source>
        <dbReference type="SAM" id="SignalP"/>
    </source>
</evidence>
<reference evidence="3" key="2">
    <citation type="journal article" date="2022" name="Sci. Total Environ.">
        <title>Prevalence, transmission, and molecular epidemiology of tet(X)-positive bacteria among humans, animals, and environmental niches in China: An epidemiological, and genomic-based study.</title>
        <authorList>
            <person name="Dong N."/>
            <person name="Zeng Y."/>
            <person name="Cai C."/>
            <person name="Sun C."/>
            <person name="Lu J."/>
            <person name="Liu C."/>
            <person name="Zhou H."/>
            <person name="Sun Q."/>
            <person name="Shu L."/>
            <person name="Wang H."/>
            <person name="Wang Y."/>
            <person name="Wang S."/>
            <person name="Wu C."/>
            <person name="Chan E.W."/>
            <person name="Chen G."/>
            <person name="Shen Z."/>
            <person name="Chen S."/>
            <person name="Zhang R."/>
        </authorList>
    </citation>
    <scope>NUCLEOTIDE SEQUENCE</scope>
    <source>
        <strain evidence="3">210</strain>
    </source>
</reference>
<gene>
    <name evidence="3" type="ORF">HX095_01300</name>
</gene>
<feature type="compositionally biased region" description="Polar residues" evidence="1">
    <location>
        <begin position="19"/>
        <end position="35"/>
    </location>
</feature>
<proteinExistence type="predicted"/>
<feature type="chain" id="PRO_5043532386" evidence="2">
    <location>
        <begin position="19"/>
        <end position="51"/>
    </location>
</feature>
<feature type="region of interest" description="Disordered" evidence="1">
    <location>
        <begin position="19"/>
        <end position="51"/>
    </location>
</feature>
<dbReference type="EMBL" id="JACALR010000001">
    <property type="protein sequence ID" value="MDM1549847.1"/>
    <property type="molecule type" value="Genomic_DNA"/>
</dbReference>
<keyword evidence="2" id="KW-0732">Signal</keyword>
<dbReference type="Proteomes" id="UP001173578">
    <property type="component" value="Unassembled WGS sequence"/>
</dbReference>
<evidence type="ECO:0000256" key="1">
    <source>
        <dbReference type="SAM" id="MobiDB-lite"/>
    </source>
</evidence>
<comment type="caution">
    <text evidence="3">The sequence shown here is derived from an EMBL/GenBank/DDBJ whole genome shotgun (WGS) entry which is preliminary data.</text>
</comment>